<name>A0AAN9MQG9_CANGL</name>
<comment type="caution">
    <text evidence="1">The sequence shown here is derived from an EMBL/GenBank/DDBJ whole genome shotgun (WGS) entry which is preliminary data.</text>
</comment>
<protein>
    <submittedName>
        <fullName evidence="1">Uncharacterized protein</fullName>
    </submittedName>
</protein>
<organism evidence="1 2">
    <name type="scientific">Canavalia gladiata</name>
    <name type="common">Sword bean</name>
    <name type="synonym">Dolichos gladiatus</name>
    <dbReference type="NCBI Taxonomy" id="3824"/>
    <lineage>
        <taxon>Eukaryota</taxon>
        <taxon>Viridiplantae</taxon>
        <taxon>Streptophyta</taxon>
        <taxon>Embryophyta</taxon>
        <taxon>Tracheophyta</taxon>
        <taxon>Spermatophyta</taxon>
        <taxon>Magnoliopsida</taxon>
        <taxon>eudicotyledons</taxon>
        <taxon>Gunneridae</taxon>
        <taxon>Pentapetalae</taxon>
        <taxon>rosids</taxon>
        <taxon>fabids</taxon>
        <taxon>Fabales</taxon>
        <taxon>Fabaceae</taxon>
        <taxon>Papilionoideae</taxon>
        <taxon>50 kb inversion clade</taxon>
        <taxon>NPAAA clade</taxon>
        <taxon>indigoferoid/millettioid clade</taxon>
        <taxon>Phaseoleae</taxon>
        <taxon>Canavalia</taxon>
    </lineage>
</organism>
<dbReference type="AlphaFoldDB" id="A0AAN9MQG9"/>
<reference evidence="1 2" key="1">
    <citation type="submission" date="2024-01" db="EMBL/GenBank/DDBJ databases">
        <title>The genomes of 5 underutilized Papilionoideae crops provide insights into root nodulation and disease resistanc.</title>
        <authorList>
            <person name="Jiang F."/>
        </authorList>
    </citation>
    <scope>NUCLEOTIDE SEQUENCE [LARGE SCALE GENOMIC DNA]</scope>
    <source>
        <strain evidence="1">LVBAO_FW01</strain>
        <tissue evidence="1">Leaves</tissue>
    </source>
</reference>
<accession>A0AAN9MQG9</accession>
<evidence type="ECO:0000313" key="2">
    <source>
        <dbReference type="Proteomes" id="UP001367508"/>
    </source>
</evidence>
<proteinExistence type="predicted"/>
<sequence length="127" mass="14578">MMDGIKSGRHVFQIPNVKRRRNLFSFQVLILEEDLFVVCFISHDIDSWLFNLSTGILLLDSLLLNQPSYRFWKNIALGYANGVGYVSEFITGHTSVIKLVKAAMTFLIISMTDMFNLLKEMARLELS</sequence>
<keyword evidence="2" id="KW-1185">Reference proteome</keyword>
<dbReference type="EMBL" id="JAYMYQ010000001">
    <property type="protein sequence ID" value="KAK7359085.1"/>
    <property type="molecule type" value="Genomic_DNA"/>
</dbReference>
<gene>
    <name evidence="1" type="ORF">VNO77_01031</name>
</gene>
<evidence type="ECO:0000313" key="1">
    <source>
        <dbReference type="EMBL" id="KAK7359085.1"/>
    </source>
</evidence>
<dbReference type="Proteomes" id="UP001367508">
    <property type="component" value="Unassembled WGS sequence"/>
</dbReference>